<dbReference type="Pfam" id="PF13649">
    <property type="entry name" value="Methyltransf_25"/>
    <property type="match status" value="1"/>
</dbReference>
<dbReference type="Proteomes" id="UP000245698">
    <property type="component" value="Unassembled WGS sequence"/>
</dbReference>
<dbReference type="InterPro" id="IPR041698">
    <property type="entry name" value="Methyltransf_25"/>
</dbReference>
<protein>
    <recommendedName>
        <fullName evidence="1">Methyltransferase domain-containing protein</fullName>
    </recommendedName>
</protein>
<dbReference type="RefSeq" id="WP_244602875.1">
    <property type="nucleotide sequence ID" value="NZ_FUIG01000029.1"/>
</dbReference>
<dbReference type="SUPFAM" id="SSF53335">
    <property type="entry name" value="S-adenosyl-L-methionine-dependent methyltransferases"/>
    <property type="match status" value="1"/>
</dbReference>
<sequence>MAEQEQWQLQGSAAELYERYLVPAITALWAADLVDRAAPQSGERVLDVACGTGVVARSAAERMGSGQIVGLDINTGMLAVARSLPSGTGPRIEWHEASALEMPFPDSAFDLVLCQLGLQFFRTDRVRYVRCSGFWCLTAGWA</sequence>
<organism evidence="2 3">
    <name type="scientific">Mesorhizobium delmotii</name>
    <dbReference type="NCBI Taxonomy" id="1631247"/>
    <lineage>
        <taxon>Bacteria</taxon>
        <taxon>Pseudomonadati</taxon>
        <taxon>Pseudomonadota</taxon>
        <taxon>Alphaproteobacteria</taxon>
        <taxon>Hyphomicrobiales</taxon>
        <taxon>Phyllobacteriaceae</taxon>
        <taxon>Mesorhizobium</taxon>
    </lineage>
</organism>
<evidence type="ECO:0000259" key="1">
    <source>
        <dbReference type="Pfam" id="PF13649"/>
    </source>
</evidence>
<gene>
    <name evidence="2" type="ORF">BQ8482_220043</name>
</gene>
<dbReference type="AlphaFoldDB" id="A0A2P9AL94"/>
<dbReference type="PANTHER" id="PTHR43591:SF24">
    <property type="entry name" value="2-METHOXY-6-POLYPRENYL-1,4-BENZOQUINOL METHYLASE, MITOCHONDRIAL"/>
    <property type="match status" value="1"/>
</dbReference>
<reference evidence="3" key="1">
    <citation type="submission" date="2016-12" db="EMBL/GenBank/DDBJ databases">
        <authorList>
            <person name="Brunel B."/>
        </authorList>
    </citation>
    <scope>NUCLEOTIDE SEQUENCE [LARGE SCALE GENOMIC DNA]</scope>
</reference>
<proteinExistence type="predicted"/>
<dbReference type="EMBL" id="FUIG01000029">
    <property type="protein sequence ID" value="SJM31872.1"/>
    <property type="molecule type" value="Genomic_DNA"/>
</dbReference>
<accession>A0A2P9AL94</accession>
<dbReference type="InterPro" id="IPR029063">
    <property type="entry name" value="SAM-dependent_MTases_sf"/>
</dbReference>
<feature type="domain" description="Methyltransferase" evidence="1">
    <location>
        <begin position="45"/>
        <end position="126"/>
    </location>
</feature>
<dbReference type="PANTHER" id="PTHR43591">
    <property type="entry name" value="METHYLTRANSFERASE"/>
    <property type="match status" value="1"/>
</dbReference>
<name>A0A2P9AL94_9HYPH</name>
<dbReference type="GO" id="GO:0008168">
    <property type="term" value="F:methyltransferase activity"/>
    <property type="evidence" value="ECO:0007669"/>
    <property type="project" value="TreeGrafter"/>
</dbReference>
<keyword evidence="3" id="KW-1185">Reference proteome</keyword>
<evidence type="ECO:0000313" key="3">
    <source>
        <dbReference type="Proteomes" id="UP000245698"/>
    </source>
</evidence>
<dbReference type="CDD" id="cd02440">
    <property type="entry name" value="AdoMet_MTases"/>
    <property type="match status" value="1"/>
</dbReference>
<evidence type="ECO:0000313" key="2">
    <source>
        <dbReference type="EMBL" id="SJM31872.1"/>
    </source>
</evidence>
<dbReference type="Gene3D" id="3.40.50.150">
    <property type="entry name" value="Vaccinia Virus protein VP39"/>
    <property type="match status" value="1"/>
</dbReference>